<name>A0A7W8HFW8_9BURK</name>
<evidence type="ECO:0000256" key="1">
    <source>
        <dbReference type="SAM" id="MobiDB-lite"/>
    </source>
</evidence>
<comment type="caution">
    <text evidence="2">The sequence shown here is derived from an EMBL/GenBank/DDBJ whole genome shotgun (WGS) entry which is preliminary data.</text>
</comment>
<reference evidence="2 3" key="1">
    <citation type="submission" date="2020-08" db="EMBL/GenBank/DDBJ databases">
        <title>Genomic Encyclopedia of Type Strains, Phase IV (KMG-IV): sequencing the most valuable type-strain genomes for metagenomic binning, comparative biology and taxonomic classification.</title>
        <authorList>
            <person name="Goeker M."/>
        </authorList>
    </citation>
    <scope>NUCLEOTIDE SEQUENCE [LARGE SCALE GENOMIC DNA]</scope>
    <source>
        <strain evidence="2 3">DSM 29781</strain>
    </source>
</reference>
<dbReference type="EMBL" id="JACHGB010000002">
    <property type="protein sequence ID" value="MBB5271250.1"/>
    <property type="molecule type" value="Genomic_DNA"/>
</dbReference>
<dbReference type="AlphaFoldDB" id="A0A7W8HFW8"/>
<evidence type="ECO:0000313" key="2">
    <source>
        <dbReference type="EMBL" id="MBB5271250.1"/>
    </source>
</evidence>
<gene>
    <name evidence="2" type="ORF">HNQ70_001254</name>
</gene>
<proteinExistence type="predicted"/>
<feature type="region of interest" description="Disordered" evidence="1">
    <location>
        <begin position="1"/>
        <end position="29"/>
    </location>
</feature>
<dbReference type="Proteomes" id="UP000532440">
    <property type="component" value="Unassembled WGS sequence"/>
</dbReference>
<organism evidence="2 3">
    <name type="scientific">Quisquiliibacterium transsilvanicum</name>
    <dbReference type="NCBI Taxonomy" id="1549638"/>
    <lineage>
        <taxon>Bacteria</taxon>
        <taxon>Pseudomonadati</taxon>
        <taxon>Pseudomonadota</taxon>
        <taxon>Betaproteobacteria</taxon>
        <taxon>Burkholderiales</taxon>
        <taxon>Burkholderiaceae</taxon>
        <taxon>Quisquiliibacterium</taxon>
    </lineage>
</organism>
<sequence length="29" mass="3087">MTNDTTNKVVKRFDTTDEATSGDMLGAAP</sequence>
<protein>
    <submittedName>
        <fullName evidence="2">Uncharacterized protein</fullName>
    </submittedName>
</protein>
<evidence type="ECO:0000313" key="3">
    <source>
        <dbReference type="Proteomes" id="UP000532440"/>
    </source>
</evidence>
<keyword evidence="3" id="KW-1185">Reference proteome</keyword>
<accession>A0A7W8HFW8</accession>